<dbReference type="GO" id="GO:0016787">
    <property type="term" value="F:hydrolase activity"/>
    <property type="evidence" value="ECO:0007669"/>
    <property type="project" value="UniProtKB-KW"/>
</dbReference>
<keyword evidence="3" id="KW-1185">Reference proteome</keyword>
<dbReference type="SUPFAM" id="SSF53474">
    <property type="entry name" value="alpha/beta-Hydrolases"/>
    <property type="match status" value="1"/>
</dbReference>
<keyword evidence="1" id="KW-0732">Signal</keyword>
<dbReference type="PANTHER" id="PTHR48098">
    <property type="entry name" value="ENTEROCHELIN ESTERASE-RELATED"/>
    <property type="match status" value="1"/>
</dbReference>
<dbReference type="InterPro" id="IPR050583">
    <property type="entry name" value="Mycobacterial_A85_antigen"/>
</dbReference>
<protein>
    <submittedName>
        <fullName evidence="2">Alpha/beta hydrolase-fold protein</fullName>
    </submittedName>
</protein>
<comment type="caution">
    <text evidence="2">The sequence shown here is derived from an EMBL/GenBank/DDBJ whole genome shotgun (WGS) entry which is preliminary data.</text>
</comment>
<dbReference type="EMBL" id="JBDIZK010000002">
    <property type="protein sequence ID" value="MEN3746304.1"/>
    <property type="molecule type" value="Genomic_DNA"/>
</dbReference>
<dbReference type="Proteomes" id="UP001427805">
    <property type="component" value="Unassembled WGS sequence"/>
</dbReference>
<dbReference type="Pfam" id="PF00756">
    <property type="entry name" value="Esterase"/>
    <property type="match status" value="1"/>
</dbReference>
<dbReference type="PANTHER" id="PTHR48098:SF1">
    <property type="entry name" value="DIACYLGLYCEROL ACYLTRANSFERASE_MYCOLYLTRANSFERASE AG85A"/>
    <property type="match status" value="1"/>
</dbReference>
<organism evidence="2 3">
    <name type="scientific">Sphingomonas rustica</name>
    <dbReference type="NCBI Taxonomy" id="3103142"/>
    <lineage>
        <taxon>Bacteria</taxon>
        <taxon>Pseudomonadati</taxon>
        <taxon>Pseudomonadota</taxon>
        <taxon>Alphaproteobacteria</taxon>
        <taxon>Sphingomonadales</taxon>
        <taxon>Sphingomonadaceae</taxon>
        <taxon>Sphingomonas</taxon>
    </lineage>
</organism>
<feature type="chain" id="PRO_5046160183" evidence="1">
    <location>
        <begin position="21"/>
        <end position="345"/>
    </location>
</feature>
<feature type="signal peptide" evidence="1">
    <location>
        <begin position="1"/>
        <end position="20"/>
    </location>
</feature>
<keyword evidence="2" id="KW-0378">Hydrolase</keyword>
<dbReference type="InterPro" id="IPR000801">
    <property type="entry name" value="Esterase-like"/>
</dbReference>
<accession>A0ABV0B3Z5</accession>
<dbReference type="RefSeq" id="WP_346245309.1">
    <property type="nucleotide sequence ID" value="NZ_JBDIZK010000002.1"/>
</dbReference>
<sequence length="345" mass="38345">MILRMLCWFALVLTASAATAGAIEHHRIGAPSLSGNVLGLPLQRGVTVYLPDDYAEPGRRFPVIYYLTGFFEDDRAIWANSDAAAVVDAAIARRAIPGVIIVTADFTTPAGGSWYVNSAVTGNWQDFMVRDLIPWVDARYRTIASRDGRGVAGDRMGGHGAIRFGMTHPEVFSSVYALHPIGMGPGLQTMFSRPDWSLMQRARSIDDLRDNGFSLIFTSIFQAFLPDRTRAPLHFVPPARLKDGRIEVDAAVAERLNAAFFLDRQVAATADNLKRLKGFMFDWGRNDPNYDHIVSIQAFARTLDAFGVPYEAEEYRGGWGDRIWGADGRVATEMLPFFARHLAWR</sequence>
<evidence type="ECO:0000313" key="2">
    <source>
        <dbReference type="EMBL" id="MEN3746304.1"/>
    </source>
</evidence>
<evidence type="ECO:0000256" key="1">
    <source>
        <dbReference type="SAM" id="SignalP"/>
    </source>
</evidence>
<gene>
    <name evidence="2" type="ORF">TPR58_03930</name>
</gene>
<proteinExistence type="predicted"/>
<reference evidence="2 3" key="1">
    <citation type="submission" date="2024-05" db="EMBL/GenBank/DDBJ databases">
        <title>Sphingomonas sp. HF-S3 16S ribosomal RNA gene Genome sequencing and assembly.</title>
        <authorList>
            <person name="Lee H."/>
        </authorList>
    </citation>
    <scope>NUCLEOTIDE SEQUENCE [LARGE SCALE GENOMIC DNA]</scope>
    <source>
        <strain evidence="2 3">HF-S3</strain>
    </source>
</reference>
<dbReference type="Gene3D" id="3.40.50.1820">
    <property type="entry name" value="alpha/beta hydrolase"/>
    <property type="match status" value="1"/>
</dbReference>
<dbReference type="InterPro" id="IPR029058">
    <property type="entry name" value="AB_hydrolase_fold"/>
</dbReference>
<name>A0ABV0B3Z5_9SPHN</name>
<evidence type="ECO:0000313" key="3">
    <source>
        <dbReference type="Proteomes" id="UP001427805"/>
    </source>
</evidence>